<dbReference type="RefSeq" id="XP_056691597.1">
    <property type="nucleotide sequence ID" value="XM_056835619.1"/>
</dbReference>
<evidence type="ECO:0000256" key="1">
    <source>
        <dbReference type="ARBA" id="ARBA00004123"/>
    </source>
</evidence>
<dbReference type="InterPro" id="IPR039218">
    <property type="entry name" value="REM_fam"/>
</dbReference>
<evidence type="ECO:0000313" key="9">
    <source>
        <dbReference type="RefSeq" id="XP_056691597.1"/>
    </source>
</evidence>
<accession>A0ABM3R7K3</accession>
<dbReference type="InterPro" id="IPR003340">
    <property type="entry name" value="B3_DNA-bd"/>
</dbReference>
<gene>
    <name evidence="9 10" type="primary">LOC130467190</name>
</gene>
<dbReference type="PANTHER" id="PTHR31674">
    <property type="entry name" value="B3 DOMAIN-CONTAINING PROTEIN REM-LIKE 3-RELATED"/>
    <property type="match status" value="1"/>
</dbReference>
<sequence length="259" mass="29953">MNEFQLPNKPHFFQPLLPDFLTNFSIPKSFLTQYLPVKGRGSEVKSKEFVVLRNRKSEQTWYVKVDLPNYTFKKGWRKFCADHNLQIGDFLVFKHQRDMVFEVYVFDPSACEREFPGFEDDSIAIQATPLASRPPINYHDGLEKKGDEEDPKEISTFKPSGRPYFRTQVKKAALAIGSIWVPKSFVLQAGLEKKTSPMVLLDEEGHSWSISLKYNEGQDGHYMYKCPSIYKLMGLDIGQPIVFELINSSGYLLMKLYKE</sequence>
<dbReference type="InterPro" id="IPR015300">
    <property type="entry name" value="DNA-bd_pseudobarrel_sf"/>
</dbReference>
<reference evidence="9 10" key="2">
    <citation type="submission" date="2025-05" db="UniProtKB">
        <authorList>
            <consortium name="RefSeq"/>
        </authorList>
    </citation>
    <scope>IDENTIFICATION</scope>
    <source>
        <tissue evidence="9 10">Leaf</tissue>
    </source>
</reference>
<dbReference type="CDD" id="cd10017">
    <property type="entry name" value="B3_DNA"/>
    <property type="match status" value="1"/>
</dbReference>
<reference evidence="8" key="1">
    <citation type="journal article" date="2021" name="Nat. Commun.">
        <title>Genomic analyses provide insights into spinach domestication and the genetic basis of agronomic traits.</title>
        <authorList>
            <person name="Cai X."/>
            <person name="Sun X."/>
            <person name="Xu C."/>
            <person name="Sun H."/>
            <person name="Wang X."/>
            <person name="Ge C."/>
            <person name="Zhang Z."/>
            <person name="Wang Q."/>
            <person name="Fei Z."/>
            <person name="Jiao C."/>
            <person name="Wang Q."/>
        </authorList>
    </citation>
    <scope>NUCLEOTIDE SEQUENCE [LARGE SCALE GENOMIC DNA]</scope>
    <source>
        <strain evidence="8">cv. Varoflay</strain>
    </source>
</reference>
<keyword evidence="8" id="KW-1185">Reference proteome</keyword>
<dbReference type="Pfam" id="PF02362">
    <property type="entry name" value="B3"/>
    <property type="match status" value="2"/>
</dbReference>
<evidence type="ECO:0000313" key="8">
    <source>
        <dbReference type="Proteomes" id="UP000813463"/>
    </source>
</evidence>
<evidence type="ECO:0000259" key="7">
    <source>
        <dbReference type="PROSITE" id="PS50863"/>
    </source>
</evidence>
<dbReference type="PANTHER" id="PTHR31674:SF62">
    <property type="entry name" value="B3 DOMAIN-CONTAINING PROTEIN REM14-RELATED"/>
    <property type="match status" value="1"/>
</dbReference>
<evidence type="ECO:0000313" key="10">
    <source>
        <dbReference type="RefSeq" id="XP_056691598.1"/>
    </source>
</evidence>
<dbReference type="RefSeq" id="XP_056691598.1">
    <property type="nucleotide sequence ID" value="XM_056835620.1"/>
</dbReference>
<evidence type="ECO:0000256" key="2">
    <source>
        <dbReference type="ARBA" id="ARBA00022737"/>
    </source>
</evidence>
<dbReference type="GeneID" id="130467190"/>
<keyword evidence="4" id="KW-0238">DNA-binding</keyword>
<organism evidence="8 10">
    <name type="scientific">Spinacia oleracea</name>
    <name type="common">Spinach</name>
    <dbReference type="NCBI Taxonomy" id="3562"/>
    <lineage>
        <taxon>Eukaryota</taxon>
        <taxon>Viridiplantae</taxon>
        <taxon>Streptophyta</taxon>
        <taxon>Embryophyta</taxon>
        <taxon>Tracheophyta</taxon>
        <taxon>Spermatophyta</taxon>
        <taxon>Magnoliopsida</taxon>
        <taxon>eudicotyledons</taxon>
        <taxon>Gunneridae</taxon>
        <taxon>Pentapetalae</taxon>
        <taxon>Caryophyllales</taxon>
        <taxon>Chenopodiaceae</taxon>
        <taxon>Chenopodioideae</taxon>
        <taxon>Anserineae</taxon>
        <taxon>Spinacia</taxon>
    </lineage>
</organism>
<dbReference type="SUPFAM" id="SSF101936">
    <property type="entry name" value="DNA-binding pseudobarrel domain"/>
    <property type="match status" value="2"/>
</dbReference>
<keyword evidence="6" id="KW-0539">Nucleus</keyword>
<dbReference type="Proteomes" id="UP000813463">
    <property type="component" value="Chromosome 2"/>
</dbReference>
<evidence type="ECO:0000256" key="5">
    <source>
        <dbReference type="ARBA" id="ARBA00023163"/>
    </source>
</evidence>
<name>A0ABM3R7K3_SPIOL</name>
<protein>
    <submittedName>
        <fullName evidence="9 10">B3 domain-containing protein REM9</fullName>
    </submittedName>
</protein>
<dbReference type="Gene3D" id="2.40.330.10">
    <property type="entry name" value="DNA-binding pseudobarrel domain"/>
    <property type="match status" value="2"/>
</dbReference>
<feature type="domain" description="TF-B3" evidence="7">
    <location>
        <begin position="9"/>
        <end position="109"/>
    </location>
</feature>
<keyword evidence="2" id="KW-0677">Repeat</keyword>
<evidence type="ECO:0000256" key="6">
    <source>
        <dbReference type="ARBA" id="ARBA00023242"/>
    </source>
</evidence>
<evidence type="ECO:0000256" key="4">
    <source>
        <dbReference type="ARBA" id="ARBA00023125"/>
    </source>
</evidence>
<keyword evidence="3" id="KW-0805">Transcription regulation</keyword>
<proteinExistence type="predicted"/>
<dbReference type="SMART" id="SM01019">
    <property type="entry name" value="B3"/>
    <property type="match status" value="2"/>
</dbReference>
<evidence type="ECO:0000256" key="3">
    <source>
        <dbReference type="ARBA" id="ARBA00023015"/>
    </source>
</evidence>
<comment type="subcellular location">
    <subcellularLocation>
        <location evidence="1">Nucleus</location>
    </subcellularLocation>
</comment>
<keyword evidence="5" id="KW-0804">Transcription</keyword>
<dbReference type="PROSITE" id="PS50863">
    <property type="entry name" value="B3"/>
    <property type="match status" value="1"/>
</dbReference>